<dbReference type="GO" id="GO:0051260">
    <property type="term" value="P:protein homooligomerization"/>
    <property type="evidence" value="ECO:0007669"/>
    <property type="project" value="InterPro"/>
</dbReference>
<gene>
    <name evidence="2" type="ORF">AYI68_g6889</name>
</gene>
<dbReference type="AlphaFoldDB" id="A0A1R0GQ92"/>
<dbReference type="SUPFAM" id="SSF54695">
    <property type="entry name" value="POZ domain"/>
    <property type="match status" value="1"/>
</dbReference>
<evidence type="ECO:0000313" key="3">
    <source>
        <dbReference type="Proteomes" id="UP000187455"/>
    </source>
</evidence>
<accession>A0A1R0GQ92</accession>
<evidence type="ECO:0000259" key="1">
    <source>
        <dbReference type="Pfam" id="PF02214"/>
    </source>
</evidence>
<reference evidence="2 3" key="1">
    <citation type="journal article" date="2016" name="Mol. Biol. Evol.">
        <title>Genome-Wide Survey of Gut Fungi (Harpellales) Reveals the First Horizontally Transferred Ubiquitin Gene from a Mosquito Host.</title>
        <authorList>
            <person name="Wang Y."/>
            <person name="White M.M."/>
            <person name="Kvist S."/>
            <person name="Moncalvo J.M."/>
        </authorList>
    </citation>
    <scope>NUCLEOTIDE SEQUENCE [LARGE SCALE GENOMIC DNA]</scope>
    <source>
        <strain evidence="2 3">ALG-7-W6</strain>
    </source>
</reference>
<sequence length="279" mass="31810">MSNSSGNQTICLNVGGVRYETNFNTLKSKPETLLGRFFVDQKNYKPPNNNGEYFFDRNGRIFESILNWYRSQGKDISEFFSEGQMGDIVVIEELKYFKIPYSDSFVNLANRISNKSSSILMDFSQTILKLCIIATDSCMAEFALYPPKHQGDYHCYGKYEFDSNSIETVGFTPVQSQKSGFGDFLPPPRPGCAFKIPIPCTLYKQLLPARRFDHPSFVEKVVVILRKQLPSIKIVNDEYMWIVCGFSDEGDIAPINSEVKQEKIQTYPFPKNDLGPLSK</sequence>
<dbReference type="Proteomes" id="UP000187455">
    <property type="component" value="Unassembled WGS sequence"/>
</dbReference>
<dbReference type="OrthoDB" id="10025005at2759"/>
<dbReference type="EMBL" id="LSSL01005066">
    <property type="protein sequence ID" value="OLY79050.1"/>
    <property type="molecule type" value="Genomic_DNA"/>
</dbReference>
<dbReference type="STRING" id="133383.A0A1R0GQ92"/>
<dbReference type="Gene3D" id="3.30.710.10">
    <property type="entry name" value="Potassium Channel Kv1.1, Chain A"/>
    <property type="match status" value="1"/>
</dbReference>
<evidence type="ECO:0000313" key="2">
    <source>
        <dbReference type="EMBL" id="OLY79050.1"/>
    </source>
</evidence>
<protein>
    <submittedName>
        <fullName evidence="2">Potassium voltage-gated channel protein egl-36</fullName>
    </submittedName>
</protein>
<dbReference type="Pfam" id="PF02214">
    <property type="entry name" value="BTB_2"/>
    <property type="match status" value="1"/>
</dbReference>
<dbReference type="InterPro" id="IPR011333">
    <property type="entry name" value="SKP1/BTB/POZ_sf"/>
</dbReference>
<keyword evidence="3" id="KW-1185">Reference proteome</keyword>
<organism evidence="2 3">
    <name type="scientific">Smittium mucronatum</name>
    <dbReference type="NCBI Taxonomy" id="133383"/>
    <lineage>
        <taxon>Eukaryota</taxon>
        <taxon>Fungi</taxon>
        <taxon>Fungi incertae sedis</taxon>
        <taxon>Zoopagomycota</taxon>
        <taxon>Kickxellomycotina</taxon>
        <taxon>Harpellomycetes</taxon>
        <taxon>Harpellales</taxon>
        <taxon>Legeriomycetaceae</taxon>
        <taxon>Smittium</taxon>
    </lineage>
</organism>
<comment type="caution">
    <text evidence="2">The sequence shown here is derived from an EMBL/GenBank/DDBJ whole genome shotgun (WGS) entry which is preliminary data.</text>
</comment>
<dbReference type="InterPro" id="IPR003131">
    <property type="entry name" value="T1-type_BTB"/>
</dbReference>
<dbReference type="PANTHER" id="PTHR14499:SF138">
    <property type="entry name" value="BTB DOMAIN-CONTAINING PROTEIN"/>
    <property type="match status" value="1"/>
</dbReference>
<name>A0A1R0GQ92_9FUNG</name>
<feature type="domain" description="Potassium channel tetramerisation-type BTB" evidence="1">
    <location>
        <begin position="10"/>
        <end position="100"/>
    </location>
</feature>
<proteinExistence type="predicted"/>
<dbReference type="PANTHER" id="PTHR14499">
    <property type="entry name" value="POTASSIUM CHANNEL TETRAMERIZATION DOMAIN-CONTAINING"/>
    <property type="match status" value="1"/>
</dbReference>